<protein>
    <submittedName>
        <fullName evidence="1">Uncharacterized protein</fullName>
    </submittedName>
</protein>
<accession>A0A383A1G6</accession>
<name>A0A383A1G6_9ZZZZ</name>
<dbReference type="AlphaFoldDB" id="A0A383A1G6"/>
<sequence length="25" mass="2978">MDNIQIVEKLNQSRDQLFDMISKVI</sequence>
<evidence type="ECO:0000313" key="1">
    <source>
        <dbReference type="EMBL" id="SVE01756.1"/>
    </source>
</evidence>
<gene>
    <name evidence="1" type="ORF">METZ01_LOCUS454610</name>
</gene>
<organism evidence="1">
    <name type="scientific">marine metagenome</name>
    <dbReference type="NCBI Taxonomy" id="408172"/>
    <lineage>
        <taxon>unclassified sequences</taxon>
        <taxon>metagenomes</taxon>
        <taxon>ecological metagenomes</taxon>
    </lineage>
</organism>
<reference evidence="1" key="1">
    <citation type="submission" date="2018-05" db="EMBL/GenBank/DDBJ databases">
        <authorList>
            <person name="Lanie J.A."/>
            <person name="Ng W.-L."/>
            <person name="Kazmierczak K.M."/>
            <person name="Andrzejewski T.M."/>
            <person name="Davidsen T.M."/>
            <person name="Wayne K.J."/>
            <person name="Tettelin H."/>
            <person name="Glass J.I."/>
            <person name="Rusch D."/>
            <person name="Podicherti R."/>
            <person name="Tsui H.-C.T."/>
            <person name="Winkler M.E."/>
        </authorList>
    </citation>
    <scope>NUCLEOTIDE SEQUENCE</scope>
</reference>
<feature type="non-terminal residue" evidence="1">
    <location>
        <position position="25"/>
    </location>
</feature>
<dbReference type="EMBL" id="UINC01188506">
    <property type="protein sequence ID" value="SVE01756.1"/>
    <property type="molecule type" value="Genomic_DNA"/>
</dbReference>
<proteinExistence type="predicted"/>